<dbReference type="InterPro" id="IPR009023">
    <property type="entry name" value="HMG_CoA_Rdtase_NAD(P)-bd_sf"/>
</dbReference>
<dbReference type="EMBL" id="CP019964">
    <property type="protein sequence ID" value="ASI13656.1"/>
    <property type="molecule type" value="Genomic_DNA"/>
</dbReference>
<comment type="similarity">
    <text evidence="1">Belongs to the HMG-CoA reductase family.</text>
</comment>
<evidence type="ECO:0000256" key="4">
    <source>
        <dbReference type="ARBA" id="ARBA00023002"/>
    </source>
</evidence>
<dbReference type="InterPro" id="IPR023074">
    <property type="entry name" value="HMG_CoA_Rdtase_cat_sf"/>
</dbReference>
<dbReference type="Gene3D" id="3.90.770.10">
    <property type="entry name" value="3-hydroxy-3-methylglutaryl-coenzyme A Reductase, Chain A, domain 2"/>
    <property type="match status" value="1"/>
</dbReference>
<dbReference type="RefSeq" id="WP_088819820.1">
    <property type="nucleotide sequence ID" value="NZ_CP019964.1"/>
</dbReference>
<dbReference type="SUPFAM" id="SSF56542">
    <property type="entry name" value="Substrate-binding domain of HMG-CoA reductase"/>
    <property type="match status" value="1"/>
</dbReference>
<keyword evidence="3" id="KW-0521">NADP</keyword>
<proteinExistence type="inferred from homology"/>
<keyword evidence="7" id="KW-1185">Reference proteome</keyword>
<dbReference type="Gene3D" id="3.30.70.420">
    <property type="entry name" value="Hydroxymethylglutaryl-CoA reductase, class I/II, NAD/NADP-binding domain"/>
    <property type="match status" value="1"/>
</dbReference>
<accession>A0A218NMG4</accession>
<comment type="catalytic activity">
    <reaction evidence="5">
        <text>(R)-mevalonate + 2 NADP(+) + CoA = (3S)-3-hydroxy-3-methylglutaryl-CoA + 2 NADPH + 2 H(+)</text>
        <dbReference type="Rhea" id="RHEA:15989"/>
        <dbReference type="ChEBI" id="CHEBI:15378"/>
        <dbReference type="ChEBI" id="CHEBI:36464"/>
        <dbReference type="ChEBI" id="CHEBI:43074"/>
        <dbReference type="ChEBI" id="CHEBI:57287"/>
        <dbReference type="ChEBI" id="CHEBI:57783"/>
        <dbReference type="ChEBI" id="CHEBI:58349"/>
        <dbReference type="EC" id="1.1.1.34"/>
    </reaction>
</comment>
<dbReference type="PROSITE" id="PS50065">
    <property type="entry name" value="HMG_COA_REDUCTASE_4"/>
    <property type="match status" value="1"/>
</dbReference>
<dbReference type="CDD" id="cd00643">
    <property type="entry name" value="HMG-CoA_reductase_classI"/>
    <property type="match status" value="1"/>
</dbReference>
<dbReference type="SUPFAM" id="SSF55035">
    <property type="entry name" value="NAD-binding domain of HMG-CoA reductase"/>
    <property type="match status" value="1"/>
</dbReference>
<dbReference type="EC" id="1.1.1.34" evidence="2"/>
<sequence length="416" mass="44633">MRDSYKYQELFKKLDNGDVKLYNIEADLGVDSNEATLIRASYLESKFHASLDHIKNPNVDFSKAINSNIENSVGAITLPLGYAGAIKVSGLYASGEYPILIATTEGKLVAGLSRGISTISKSGGVSTRVLSDGMARDVMVSTESVNDAFEIYQFVNSREGIDFLKSKFKEKTAHGDLLSVKCYQIGKILHIRFKAFTGAAMGMNMVTIAAEYSSEQLLSMFEGKGIKAKILSESGNMCTDKKPSAIDFIEGRGVSVTAEAVIKKELLEKARSSARDVERLNRLKSLEGSAMAGSSGFNAQVANILAGMYAAYGQDIAQIVEGSQSIVEAEESNGDLYISILLPSLEVGTYGGGTRLDAQKEALKLLGLYGEGDLTGSSRLAFAEIVASVALAGELNLLIIESSHELSKSHGELNRK</sequence>
<dbReference type="PANTHER" id="PTHR10572:SF24">
    <property type="entry name" value="3-HYDROXY-3-METHYLGLUTARYL-COENZYME A REDUCTASE"/>
    <property type="match status" value="1"/>
</dbReference>
<dbReference type="KEGG" id="marh:Mia14_0330"/>
<evidence type="ECO:0000313" key="7">
    <source>
        <dbReference type="Proteomes" id="UP000197679"/>
    </source>
</evidence>
<dbReference type="Proteomes" id="UP000197679">
    <property type="component" value="Chromosome"/>
</dbReference>
<dbReference type="GO" id="GO:0008299">
    <property type="term" value="P:isoprenoid biosynthetic process"/>
    <property type="evidence" value="ECO:0007669"/>
    <property type="project" value="InterPro"/>
</dbReference>
<name>A0A218NMG4_9ARCH</name>
<evidence type="ECO:0000313" key="6">
    <source>
        <dbReference type="EMBL" id="ASI13656.1"/>
    </source>
</evidence>
<dbReference type="AlphaFoldDB" id="A0A218NMG4"/>
<dbReference type="InterPro" id="IPR004554">
    <property type="entry name" value="HMG_CoA_Rdtase_eu_arc"/>
</dbReference>
<dbReference type="PRINTS" id="PR00071">
    <property type="entry name" value="HMGCOARDTASE"/>
</dbReference>
<dbReference type="GO" id="GO:0016126">
    <property type="term" value="P:sterol biosynthetic process"/>
    <property type="evidence" value="ECO:0007669"/>
    <property type="project" value="TreeGrafter"/>
</dbReference>
<keyword evidence="4" id="KW-0560">Oxidoreductase</keyword>
<dbReference type="OrthoDB" id="10981at2157"/>
<evidence type="ECO:0000256" key="1">
    <source>
        <dbReference type="ARBA" id="ARBA00007661"/>
    </source>
</evidence>
<dbReference type="InterPro" id="IPR002202">
    <property type="entry name" value="HMG_CoA_Rdtase"/>
</dbReference>
<dbReference type="PANTHER" id="PTHR10572">
    <property type="entry name" value="3-HYDROXY-3-METHYLGLUTARYL-COENZYME A REDUCTASE"/>
    <property type="match status" value="1"/>
</dbReference>
<protein>
    <recommendedName>
        <fullName evidence="2">hydroxymethylglutaryl-CoA reductase (NADPH)</fullName>
        <ecNumber evidence="2">1.1.1.34</ecNumber>
    </recommendedName>
</protein>
<dbReference type="Pfam" id="PF00368">
    <property type="entry name" value="HMG-CoA_red"/>
    <property type="match status" value="1"/>
</dbReference>
<reference evidence="6 7" key="1">
    <citation type="journal article" date="2017" name="Nat. Commun.">
        <title>'ARMAN' archaea depend on association with euryarchaeal host in culture and in situ.</title>
        <authorList>
            <person name="Golyshina O."/>
            <person name="Toshchakov S."/>
            <person name="Makarova K."/>
            <person name="Gavrilov S."/>
            <person name="Korzhenkov A."/>
            <person name="La Cono V."/>
            <person name="Arcadi E."/>
            <person name="Nechitaylo T."/>
            <person name="Ferrer M."/>
            <person name="Kublanov I."/>
            <person name="Wolf Y."/>
            <person name="Yakimov M."/>
            <person name="Golyshin P."/>
            <person name="Slesarev A."/>
            <person name="Kozyavkin S."/>
        </authorList>
    </citation>
    <scope>NUCLEOTIDE SEQUENCE [LARGE SCALE GENOMIC DNA]</scope>
    <source>
        <strain evidence="6 7">Mia14</strain>
    </source>
</reference>
<evidence type="ECO:0000256" key="2">
    <source>
        <dbReference type="ARBA" id="ARBA00012999"/>
    </source>
</evidence>
<dbReference type="InterPro" id="IPR009029">
    <property type="entry name" value="HMG_CoA_Rdtase_sub-bd_dom_sf"/>
</dbReference>
<evidence type="ECO:0000256" key="3">
    <source>
        <dbReference type="ARBA" id="ARBA00022857"/>
    </source>
</evidence>
<organism evidence="6 7">
    <name type="scientific">Candidatus Mancarchaeum acidiphilum</name>
    <dbReference type="NCBI Taxonomy" id="1920749"/>
    <lineage>
        <taxon>Archaea</taxon>
        <taxon>Candidatus Micrarchaeota</taxon>
        <taxon>Candidatus Mancarchaeum</taxon>
    </lineage>
</organism>
<dbReference type="GO" id="GO:0004420">
    <property type="term" value="F:hydroxymethylglutaryl-CoA reductase (NADPH) activity"/>
    <property type="evidence" value="ECO:0007669"/>
    <property type="project" value="UniProtKB-EC"/>
</dbReference>
<dbReference type="GeneID" id="33313888"/>
<gene>
    <name evidence="6" type="ORF">Mia14_0330</name>
</gene>
<dbReference type="GO" id="GO:0015936">
    <property type="term" value="P:coenzyme A metabolic process"/>
    <property type="evidence" value="ECO:0007669"/>
    <property type="project" value="InterPro"/>
</dbReference>
<evidence type="ECO:0000256" key="5">
    <source>
        <dbReference type="ARBA" id="ARBA00049903"/>
    </source>
</evidence>